<accession>A0A7S2N498</accession>
<organism evidence="1">
    <name type="scientific">Haptolina brevifila</name>
    <dbReference type="NCBI Taxonomy" id="156173"/>
    <lineage>
        <taxon>Eukaryota</taxon>
        <taxon>Haptista</taxon>
        <taxon>Haptophyta</taxon>
        <taxon>Prymnesiophyceae</taxon>
        <taxon>Prymnesiales</taxon>
        <taxon>Prymnesiaceae</taxon>
        <taxon>Haptolina</taxon>
    </lineage>
</organism>
<dbReference type="EMBL" id="HBGU01062117">
    <property type="protein sequence ID" value="CAD9518726.1"/>
    <property type="molecule type" value="Transcribed_RNA"/>
</dbReference>
<dbReference type="AlphaFoldDB" id="A0A7S2N498"/>
<evidence type="ECO:0000313" key="1">
    <source>
        <dbReference type="EMBL" id="CAD9518726.1"/>
    </source>
</evidence>
<gene>
    <name evidence="1" type="ORF">CBRE1094_LOCUS33857</name>
</gene>
<protein>
    <submittedName>
        <fullName evidence="1">Uncharacterized protein</fullName>
    </submittedName>
</protein>
<sequence>MQDRARADLLLASAPTANLYVDLGDEGLLQMCVMRPDMREIFPSLPFLVPPPHVEAFAAKLLPCTLGVAFIGDEGENSATQRDDADNSVDVARVLGAVEQALLRQQSLPDLSRMRAADWMAAFSSSLESEVPLRSLGTTSLRRLADAARSETLCDMLLRHSFPRLLQEHAAQQPPSEEVGGPDAAVPLPPELSELLLLLLRNGSALRLTMAEFEQQFVCNLRNGSPMGERAATQASLAYAAITTSENTDFLGH</sequence>
<reference evidence="1" key="1">
    <citation type="submission" date="2021-01" db="EMBL/GenBank/DDBJ databases">
        <authorList>
            <person name="Corre E."/>
            <person name="Pelletier E."/>
            <person name="Niang G."/>
            <person name="Scheremetjew M."/>
            <person name="Finn R."/>
            <person name="Kale V."/>
            <person name="Holt S."/>
            <person name="Cochrane G."/>
            <person name="Meng A."/>
            <person name="Brown T."/>
            <person name="Cohen L."/>
        </authorList>
    </citation>
    <scope>NUCLEOTIDE SEQUENCE</scope>
    <source>
        <strain evidence="1">UTEX LB 985</strain>
    </source>
</reference>
<proteinExistence type="predicted"/>
<name>A0A7S2N498_9EUKA</name>